<dbReference type="InterPro" id="IPR031657">
    <property type="entry name" value="REPA_OB_2"/>
</dbReference>
<dbReference type="Pfam" id="PF04057">
    <property type="entry name" value="Rep-A_N"/>
    <property type="match status" value="1"/>
</dbReference>
<comment type="function">
    <text evidence="9">As part of the replication protein A (RPA/RP-A), a single-stranded DNA-binding heterotrimeric complex, may play an essential role in DNA replication, recombination and repair. Binds and stabilizes single-stranded DNA intermediates, preventing complementary DNA reannealing and recruiting different proteins involved in DNA metabolism.</text>
</comment>
<dbReference type="GO" id="GO:0006310">
    <property type="term" value="P:DNA recombination"/>
    <property type="evidence" value="ECO:0007669"/>
    <property type="project" value="InterPro"/>
</dbReference>
<dbReference type="SUPFAM" id="SSF50249">
    <property type="entry name" value="Nucleic acid-binding proteins"/>
    <property type="match status" value="4"/>
</dbReference>
<dbReference type="RefSeq" id="XP_060459440.1">
    <property type="nucleotide sequence ID" value="XM_060603113.1"/>
</dbReference>
<reference evidence="15" key="1">
    <citation type="journal article" date="2023" name="BMC Genomics">
        <title>Chromosome-level genome assemblies of Cutaneotrichosporon spp. (Trichosporonales, Basidiomycota) reveal imbalanced evolution between nucleotide sequences and chromosome synteny.</title>
        <authorList>
            <person name="Kobayashi Y."/>
            <person name="Kayamori A."/>
            <person name="Aoki K."/>
            <person name="Shiwa Y."/>
            <person name="Matsutani M."/>
            <person name="Fujita N."/>
            <person name="Sugita T."/>
            <person name="Iwasaki W."/>
            <person name="Tanaka N."/>
            <person name="Takashima M."/>
        </authorList>
    </citation>
    <scope>NUCLEOTIDE SEQUENCE</scope>
    <source>
        <strain evidence="15">HIS019</strain>
    </source>
</reference>
<dbReference type="Pfam" id="PF08646">
    <property type="entry name" value="Rep_fac-A_C"/>
    <property type="match status" value="1"/>
</dbReference>
<gene>
    <name evidence="15" type="primary">RFA1</name>
    <name evidence="15" type="ORF">CcaverHIS019_0606340</name>
</gene>
<dbReference type="Pfam" id="PF01336">
    <property type="entry name" value="tRNA_anti-codon"/>
    <property type="match status" value="1"/>
</dbReference>
<dbReference type="GO" id="GO:0000781">
    <property type="term" value="C:chromosome, telomeric region"/>
    <property type="evidence" value="ECO:0007669"/>
    <property type="project" value="UniProtKB-ARBA"/>
</dbReference>
<evidence type="ECO:0000256" key="4">
    <source>
        <dbReference type="ARBA" id="ARBA00022723"/>
    </source>
</evidence>
<dbReference type="Gene3D" id="2.40.50.140">
    <property type="entry name" value="Nucleic acid-binding proteins"/>
    <property type="match status" value="4"/>
</dbReference>
<evidence type="ECO:0000256" key="3">
    <source>
        <dbReference type="ARBA" id="ARBA00022705"/>
    </source>
</evidence>
<dbReference type="InterPro" id="IPR012340">
    <property type="entry name" value="NA-bd_OB-fold"/>
</dbReference>
<dbReference type="GO" id="GO:0006260">
    <property type="term" value="P:DNA replication"/>
    <property type="evidence" value="ECO:0007669"/>
    <property type="project" value="UniProtKB-KW"/>
</dbReference>
<evidence type="ECO:0000259" key="14">
    <source>
        <dbReference type="Pfam" id="PF16900"/>
    </source>
</evidence>
<evidence type="ECO:0000256" key="2">
    <source>
        <dbReference type="ARBA" id="ARBA00005690"/>
    </source>
</evidence>
<name>A0AA48L942_9TREE</name>
<evidence type="ECO:0000256" key="5">
    <source>
        <dbReference type="ARBA" id="ARBA00022771"/>
    </source>
</evidence>
<dbReference type="GO" id="GO:0008270">
    <property type="term" value="F:zinc ion binding"/>
    <property type="evidence" value="ECO:0007669"/>
    <property type="project" value="UniProtKB-KW"/>
</dbReference>
<evidence type="ECO:0000256" key="6">
    <source>
        <dbReference type="ARBA" id="ARBA00022833"/>
    </source>
</evidence>
<evidence type="ECO:0000256" key="7">
    <source>
        <dbReference type="ARBA" id="ARBA00023125"/>
    </source>
</evidence>
<sequence length="599" mass="65688">MSSPLTAGFCREMYNSADTPEGNPILQVLSIKRIQAANSNTDRFRVILSDGQYFVQSMLATQLNNLVENESLKKNVVIKLTQFVTNTVQNKKLIIILGLDVQPWQGDKIGSPISIESAGPPAPAAAAPAAPAPAAGNRGGASNSRAQPAGGARRAGAGKGDMGPIFPIEGLSPYQNKWTIKARVTQKSDIKHWSTQRGEGKLFSVNLMDETGEIRATGFNDAVDNFYNVLEEGKVYFISRARINIAKKQFSNLNNEYEIMLESNSEIEPCDDDSVPQVKYNFKPLANLDDVVKDGIVDVIGVVKEVHDLGSVTSKATQKPFAKRDIMIVDQSGQSVRLTLWGRTAENFSATDEPVIAFKGVKVGDFGGRSLSMFSSATMSVNPDIGEAHALRGWYDAEGRGKSFNTFSNASVNGGAMGAVKPSELKTIGEAKDQGLGMNDKVDYFTTTATVMFIKQETFSYPACANPDQSCNKKVIDEGTGWRCEKCDRSWPAPIHRYILQMNVMDYTSSFWVTAFNEVAEQLLGISANDLMRFKEEGDPQFEKYLAKAQGKTWTFQMMAKQDSFNDQVRVRYQCRRAAAIDFVADNADLIAKIKAIAV</sequence>
<accession>A0AA48L942</accession>
<proteinExistence type="inferred from homology"/>
<evidence type="ECO:0000259" key="11">
    <source>
        <dbReference type="Pfam" id="PF01336"/>
    </source>
</evidence>
<evidence type="ECO:0000256" key="10">
    <source>
        <dbReference type="SAM" id="MobiDB-lite"/>
    </source>
</evidence>
<keyword evidence="8 9" id="KW-0539">Nucleus</keyword>
<evidence type="ECO:0000259" key="13">
    <source>
        <dbReference type="Pfam" id="PF08646"/>
    </source>
</evidence>
<keyword evidence="4 9" id="KW-0479">Metal-binding</keyword>
<dbReference type="InterPro" id="IPR004365">
    <property type="entry name" value="NA-bd_OB_tRNA"/>
</dbReference>
<evidence type="ECO:0000259" key="12">
    <source>
        <dbReference type="Pfam" id="PF04057"/>
    </source>
</evidence>
<evidence type="ECO:0000256" key="8">
    <source>
        <dbReference type="ARBA" id="ARBA00023242"/>
    </source>
</evidence>
<dbReference type="FunFam" id="2.40.50.140:FF:000117">
    <property type="entry name" value="Replication protein A subunit"/>
    <property type="match status" value="1"/>
</dbReference>
<dbReference type="Proteomes" id="UP001233271">
    <property type="component" value="Chromosome 6"/>
</dbReference>
<dbReference type="KEGG" id="ccac:CcaHIS019_0606340"/>
<keyword evidence="16" id="KW-1185">Reference proteome</keyword>
<evidence type="ECO:0000313" key="15">
    <source>
        <dbReference type="EMBL" id="BEI94175.1"/>
    </source>
</evidence>
<dbReference type="InterPro" id="IPR047192">
    <property type="entry name" value="Euk_RPA1_DBD_C"/>
</dbReference>
<dbReference type="EMBL" id="AP028217">
    <property type="protein sequence ID" value="BEI94175.1"/>
    <property type="molecule type" value="Genomic_DNA"/>
</dbReference>
<dbReference type="CDD" id="cd04477">
    <property type="entry name" value="RPA1N"/>
    <property type="match status" value="1"/>
</dbReference>
<feature type="domain" description="Replication factor-A protein 1 N-terminal" evidence="12">
    <location>
        <begin position="6"/>
        <end position="101"/>
    </location>
</feature>
<keyword evidence="5 9" id="KW-0863">Zinc-finger</keyword>
<dbReference type="FunFam" id="2.40.50.140:FF:000090">
    <property type="entry name" value="Replication protein A subunit"/>
    <property type="match status" value="1"/>
</dbReference>
<dbReference type="GeneID" id="85498045"/>
<dbReference type="PANTHER" id="PTHR47165:SF4">
    <property type="entry name" value="OS03G0429900 PROTEIN"/>
    <property type="match status" value="1"/>
</dbReference>
<comment type="similarity">
    <text evidence="2 9">Belongs to the replication factor A protein 1 family.</text>
</comment>
<feature type="compositionally biased region" description="Low complexity" evidence="10">
    <location>
        <begin position="124"/>
        <end position="155"/>
    </location>
</feature>
<keyword evidence="6 9" id="KW-0862">Zinc</keyword>
<dbReference type="AlphaFoldDB" id="A0AA48L942"/>
<organism evidence="15 16">
    <name type="scientific">Cutaneotrichosporon cavernicola</name>
    <dbReference type="NCBI Taxonomy" id="279322"/>
    <lineage>
        <taxon>Eukaryota</taxon>
        <taxon>Fungi</taxon>
        <taxon>Dikarya</taxon>
        <taxon>Basidiomycota</taxon>
        <taxon>Agaricomycotina</taxon>
        <taxon>Tremellomycetes</taxon>
        <taxon>Trichosporonales</taxon>
        <taxon>Trichosporonaceae</taxon>
        <taxon>Cutaneotrichosporon</taxon>
    </lineage>
</organism>
<dbReference type="GO" id="GO:0006281">
    <property type="term" value="P:DNA repair"/>
    <property type="evidence" value="ECO:0007669"/>
    <property type="project" value="InterPro"/>
</dbReference>
<dbReference type="PANTHER" id="PTHR47165">
    <property type="entry name" value="OS03G0429900 PROTEIN"/>
    <property type="match status" value="1"/>
</dbReference>
<feature type="domain" description="Replication protein A OB" evidence="14">
    <location>
        <begin position="286"/>
        <end position="382"/>
    </location>
</feature>
<evidence type="ECO:0000256" key="1">
    <source>
        <dbReference type="ARBA" id="ARBA00004123"/>
    </source>
</evidence>
<dbReference type="Pfam" id="PF16900">
    <property type="entry name" value="REPA_OB_2"/>
    <property type="match status" value="1"/>
</dbReference>
<dbReference type="FunFam" id="2.40.50.140:FF:000041">
    <property type="entry name" value="Replication protein A subunit"/>
    <property type="match status" value="1"/>
</dbReference>
<feature type="domain" description="Replication factor A C-terminal" evidence="13">
    <location>
        <begin position="444"/>
        <end position="589"/>
    </location>
</feature>
<keyword evidence="7 9" id="KW-0238">DNA-binding</keyword>
<dbReference type="GO" id="GO:0003677">
    <property type="term" value="F:DNA binding"/>
    <property type="evidence" value="ECO:0007669"/>
    <property type="project" value="UniProtKB-KW"/>
</dbReference>
<dbReference type="GO" id="GO:0005662">
    <property type="term" value="C:DNA replication factor A complex"/>
    <property type="evidence" value="ECO:0007669"/>
    <property type="project" value="UniProtKB-ARBA"/>
</dbReference>
<comment type="subunit">
    <text evidence="9">Component of the heterotrimeric canonical replication protein A complex (RPA).</text>
</comment>
<dbReference type="InterPro" id="IPR013955">
    <property type="entry name" value="Rep_factor-A_C"/>
</dbReference>
<evidence type="ECO:0000313" key="16">
    <source>
        <dbReference type="Proteomes" id="UP001233271"/>
    </source>
</evidence>
<protein>
    <recommendedName>
        <fullName evidence="9">Replication protein A subunit</fullName>
    </recommendedName>
</protein>
<feature type="region of interest" description="Disordered" evidence="10">
    <location>
        <begin position="112"/>
        <end position="160"/>
    </location>
</feature>
<dbReference type="NCBIfam" id="TIGR00617">
    <property type="entry name" value="rpa1"/>
    <property type="match status" value="1"/>
</dbReference>
<dbReference type="FunFam" id="2.40.50.140:FF:000064">
    <property type="entry name" value="Replication protein A subunit"/>
    <property type="match status" value="1"/>
</dbReference>
<feature type="domain" description="OB" evidence="11">
    <location>
        <begin position="178"/>
        <end position="261"/>
    </location>
</feature>
<keyword evidence="3 9" id="KW-0235">DNA replication</keyword>
<dbReference type="GO" id="GO:0007004">
    <property type="term" value="P:telomere maintenance via telomerase"/>
    <property type="evidence" value="ECO:0007669"/>
    <property type="project" value="UniProtKB-ARBA"/>
</dbReference>
<dbReference type="CDD" id="cd04476">
    <property type="entry name" value="RPA1_DBD_C"/>
    <property type="match status" value="1"/>
</dbReference>
<dbReference type="InterPro" id="IPR004591">
    <property type="entry name" value="Rfa1"/>
</dbReference>
<dbReference type="CDD" id="cd04475">
    <property type="entry name" value="RPA1_DBD_B"/>
    <property type="match status" value="1"/>
</dbReference>
<evidence type="ECO:0000256" key="9">
    <source>
        <dbReference type="RuleBase" id="RU364130"/>
    </source>
</evidence>
<comment type="subcellular location">
    <subcellularLocation>
        <location evidence="1 9">Nucleus</location>
    </subcellularLocation>
</comment>
<dbReference type="InterPro" id="IPR007199">
    <property type="entry name" value="Rep_factor-A_N"/>
</dbReference>
<dbReference type="CDD" id="cd04474">
    <property type="entry name" value="RPA1_DBD_A"/>
    <property type="match status" value="1"/>
</dbReference>